<proteinExistence type="predicted"/>
<dbReference type="PANTHER" id="PTHR43908">
    <property type="entry name" value="AT29763P-RELATED"/>
    <property type="match status" value="1"/>
</dbReference>
<dbReference type="EMBL" id="JAMKOV010000092">
    <property type="protein sequence ID" value="KAI8033892.1"/>
    <property type="molecule type" value="Genomic_DNA"/>
</dbReference>
<gene>
    <name evidence="4" type="ORF">M5D96_013347</name>
</gene>
<keyword evidence="5" id="KW-1185">Reference proteome</keyword>
<comment type="caution">
    <text evidence="4">The sequence shown here is derived from an EMBL/GenBank/DDBJ whole genome shotgun (WGS) entry which is preliminary data.</text>
</comment>
<dbReference type="Gene3D" id="1.10.287.110">
    <property type="entry name" value="DnaJ domain"/>
    <property type="match status" value="1"/>
</dbReference>
<protein>
    <recommendedName>
        <fullName evidence="3">J domain-containing protein</fullName>
    </recommendedName>
</protein>
<dbReference type="InterPro" id="IPR036869">
    <property type="entry name" value="J_dom_sf"/>
</dbReference>
<dbReference type="PROSITE" id="PS00636">
    <property type="entry name" value="DNAJ_1"/>
    <property type="match status" value="1"/>
</dbReference>
<dbReference type="CDD" id="cd06257">
    <property type="entry name" value="DnaJ"/>
    <property type="match status" value="1"/>
</dbReference>
<sequence>MEEDHYMILGLSQSATAEEIAKAYKRMALIYHPDKNNHPRTEEYFKKIRAAFEVLSDSESRAQYDRSLKRTSTLRSSDVRPAGTHPRQQTDQVGSPDLFPTLCAVGGVLVGLFMGYNVFRAFNGSNSGNK</sequence>
<evidence type="ECO:0000256" key="2">
    <source>
        <dbReference type="SAM" id="Phobius"/>
    </source>
</evidence>
<dbReference type="InterPro" id="IPR001623">
    <property type="entry name" value="DnaJ_domain"/>
</dbReference>
<dbReference type="PRINTS" id="PR00625">
    <property type="entry name" value="JDOMAIN"/>
</dbReference>
<feature type="transmembrane region" description="Helical" evidence="2">
    <location>
        <begin position="98"/>
        <end position="119"/>
    </location>
</feature>
<feature type="region of interest" description="Disordered" evidence="1">
    <location>
        <begin position="60"/>
        <end position="97"/>
    </location>
</feature>
<dbReference type="GO" id="GO:0071218">
    <property type="term" value="P:cellular response to misfolded protein"/>
    <property type="evidence" value="ECO:0007669"/>
    <property type="project" value="TreeGrafter"/>
</dbReference>
<accession>A0A9Q0BIY7</accession>
<dbReference type="InterPro" id="IPR018253">
    <property type="entry name" value="DnaJ_domain_CS"/>
</dbReference>
<reference evidence="4" key="1">
    <citation type="journal article" date="2023" name="Genome Biol. Evol.">
        <title>Long-read-based Genome Assembly of Drosophila gunungcola Reveals Fewer Chemosensory Genes in Flower-breeding Species.</title>
        <authorList>
            <person name="Negi A."/>
            <person name="Liao B.Y."/>
            <person name="Yeh S.D."/>
        </authorList>
    </citation>
    <scope>NUCLEOTIDE SEQUENCE</scope>
    <source>
        <strain evidence="4">Sukarami</strain>
    </source>
</reference>
<dbReference type="GO" id="GO:0030544">
    <property type="term" value="F:Hsp70 protein binding"/>
    <property type="evidence" value="ECO:0007669"/>
    <property type="project" value="TreeGrafter"/>
</dbReference>
<evidence type="ECO:0000313" key="4">
    <source>
        <dbReference type="EMBL" id="KAI8033892.1"/>
    </source>
</evidence>
<keyword evidence="2" id="KW-0472">Membrane</keyword>
<keyword evidence="2" id="KW-0812">Transmembrane</keyword>
<organism evidence="4 5">
    <name type="scientific">Drosophila gunungcola</name>
    <name type="common">fruit fly</name>
    <dbReference type="NCBI Taxonomy" id="103775"/>
    <lineage>
        <taxon>Eukaryota</taxon>
        <taxon>Metazoa</taxon>
        <taxon>Ecdysozoa</taxon>
        <taxon>Arthropoda</taxon>
        <taxon>Hexapoda</taxon>
        <taxon>Insecta</taxon>
        <taxon>Pterygota</taxon>
        <taxon>Neoptera</taxon>
        <taxon>Endopterygota</taxon>
        <taxon>Diptera</taxon>
        <taxon>Brachycera</taxon>
        <taxon>Muscomorpha</taxon>
        <taxon>Ephydroidea</taxon>
        <taxon>Drosophilidae</taxon>
        <taxon>Drosophila</taxon>
        <taxon>Sophophora</taxon>
    </lineage>
</organism>
<dbReference type="SMART" id="SM00271">
    <property type="entry name" value="DnaJ"/>
    <property type="match status" value="1"/>
</dbReference>
<keyword evidence="2" id="KW-1133">Transmembrane helix</keyword>
<dbReference type="AlphaFoldDB" id="A0A9Q0BIY7"/>
<dbReference type="PROSITE" id="PS50076">
    <property type="entry name" value="DNAJ_2"/>
    <property type="match status" value="1"/>
</dbReference>
<evidence type="ECO:0000256" key="1">
    <source>
        <dbReference type="SAM" id="MobiDB-lite"/>
    </source>
</evidence>
<dbReference type="Proteomes" id="UP001059596">
    <property type="component" value="Unassembled WGS sequence"/>
</dbReference>
<dbReference type="SUPFAM" id="SSF46565">
    <property type="entry name" value="Chaperone J-domain"/>
    <property type="match status" value="1"/>
</dbReference>
<evidence type="ECO:0000259" key="3">
    <source>
        <dbReference type="PROSITE" id="PS50076"/>
    </source>
</evidence>
<dbReference type="OrthoDB" id="552049at2759"/>
<name>A0A9Q0BIY7_9MUSC</name>
<feature type="domain" description="J" evidence="3">
    <location>
        <begin position="4"/>
        <end position="68"/>
    </location>
</feature>
<dbReference type="GO" id="GO:0005789">
    <property type="term" value="C:endoplasmic reticulum membrane"/>
    <property type="evidence" value="ECO:0007669"/>
    <property type="project" value="TreeGrafter"/>
</dbReference>
<dbReference type="Pfam" id="PF00226">
    <property type="entry name" value="DnaJ"/>
    <property type="match status" value="1"/>
</dbReference>
<evidence type="ECO:0000313" key="5">
    <source>
        <dbReference type="Proteomes" id="UP001059596"/>
    </source>
</evidence>
<dbReference type="PANTHER" id="PTHR43908:SF3">
    <property type="entry name" value="AT29763P-RELATED"/>
    <property type="match status" value="1"/>
</dbReference>
<dbReference type="InterPro" id="IPR051100">
    <property type="entry name" value="DnaJ_subfamily_B/C"/>
</dbReference>